<feature type="compositionally biased region" description="Low complexity" evidence="1">
    <location>
        <begin position="145"/>
        <end position="177"/>
    </location>
</feature>
<sequence length="628" mass="70560">MLSILEAFGIKDQNILKDKDQLANFLQLDLSTLNNSDNNTKALISTVLTLVDVIYSIQKQLKENTLNNVRQKSLKKFKKSKSVQSNGDTYKIQKKFGINKGYNDEDGDEDSNDDSDNDSDNGSDNDSGSESEGYGDSLDQRQDNLSSSSSSLSLSSSSSSSSLSSSSSSSSSLSSSSNEANHDENETEGASDYDTKKLVTTHKNDSKIIEEDDSSDGFEYDDVIMNSGDNEEDLNNNLDPIFDKITTSDKTLHPIPTNFSYNYKPQQINTMKIPANISANQTTGRTITLVNWTDVPLSQIAMKYNISKSVIGPTLQVLRDFEKKNTKELQERIKKSKIANEERRLKLDKLNNEPDSLNNESINDDNNIPNIALTKPKKSFKSNSRRNSPIVLTKEKDKKNVSDSHKIRLRLRNKRKNGHDVNSKGSDESSSESVYDPNYRSDNENNNGITTSINEDIREVKLFKGKEVNNSSINKRNNSSVDGNNNNSTNNYNINAKRVKFNDKVNQQNLDNASNEKDQQLSNSLFKFLQTSINENNENDVLIPSIEKEETKLMINSKQNSQIKKNNEYNVEVEEANKSDDQVPSFAYSLTSNGQYQCKSSGCNANPFNQYIQLYKHKSIEHPRELPT</sequence>
<proteinExistence type="predicted"/>
<feature type="compositionally biased region" description="Basic residues" evidence="1">
    <location>
        <begin position="375"/>
        <end position="384"/>
    </location>
</feature>
<feature type="compositionally biased region" description="Polar residues" evidence="1">
    <location>
        <begin position="353"/>
        <end position="369"/>
    </location>
</feature>
<feature type="compositionally biased region" description="Low complexity" evidence="1">
    <location>
        <begin position="469"/>
        <end position="492"/>
    </location>
</feature>
<dbReference type="OrthoDB" id="10565241at2759"/>
<reference evidence="2" key="1">
    <citation type="submission" date="2020-11" db="EMBL/GenBank/DDBJ databases">
        <title>Kefir isolates.</title>
        <authorList>
            <person name="Marcisauskas S."/>
            <person name="Kim Y."/>
            <person name="Blasche S."/>
        </authorList>
    </citation>
    <scope>NUCLEOTIDE SEQUENCE</scope>
    <source>
        <strain evidence="2">Olga-1</strain>
    </source>
</reference>
<feature type="region of interest" description="Disordered" evidence="1">
    <location>
        <begin position="349"/>
        <end position="452"/>
    </location>
</feature>
<dbReference type="EMBL" id="PUHW01000034">
    <property type="protein sequence ID" value="KAG0690362.1"/>
    <property type="molecule type" value="Genomic_DNA"/>
</dbReference>
<evidence type="ECO:0000256" key="1">
    <source>
        <dbReference type="SAM" id="MobiDB-lite"/>
    </source>
</evidence>
<comment type="caution">
    <text evidence="2">The sequence shown here is derived from an EMBL/GenBank/DDBJ whole genome shotgun (WGS) entry which is preliminary data.</text>
</comment>
<feature type="region of interest" description="Disordered" evidence="1">
    <location>
        <begin position="94"/>
        <end position="198"/>
    </location>
</feature>
<feature type="region of interest" description="Disordered" evidence="1">
    <location>
        <begin position="468"/>
        <end position="492"/>
    </location>
</feature>
<feature type="compositionally biased region" description="Basic and acidic residues" evidence="1">
    <location>
        <begin position="418"/>
        <end position="427"/>
    </location>
</feature>
<feature type="compositionally biased region" description="Acidic residues" evidence="1">
    <location>
        <begin position="104"/>
        <end position="129"/>
    </location>
</feature>
<dbReference type="AlphaFoldDB" id="A0A9P7BFB7"/>
<feature type="compositionally biased region" description="Basic residues" evidence="1">
    <location>
        <begin position="407"/>
        <end position="417"/>
    </location>
</feature>
<feature type="compositionally biased region" description="Basic and acidic residues" evidence="1">
    <location>
        <begin position="393"/>
        <end position="406"/>
    </location>
</feature>
<gene>
    <name evidence="2" type="ORF">C6P40_003076</name>
</gene>
<organism evidence="2 3">
    <name type="scientific">Pichia californica</name>
    <dbReference type="NCBI Taxonomy" id="460514"/>
    <lineage>
        <taxon>Eukaryota</taxon>
        <taxon>Fungi</taxon>
        <taxon>Dikarya</taxon>
        <taxon>Ascomycota</taxon>
        <taxon>Saccharomycotina</taxon>
        <taxon>Pichiomycetes</taxon>
        <taxon>Pichiales</taxon>
        <taxon>Pichiaceae</taxon>
        <taxon>Pichia</taxon>
    </lineage>
</organism>
<evidence type="ECO:0000313" key="3">
    <source>
        <dbReference type="Proteomes" id="UP000697127"/>
    </source>
</evidence>
<protein>
    <submittedName>
        <fullName evidence="2">Uncharacterized protein</fullName>
    </submittedName>
</protein>
<evidence type="ECO:0000313" key="2">
    <source>
        <dbReference type="EMBL" id="KAG0690362.1"/>
    </source>
</evidence>
<keyword evidence="3" id="KW-1185">Reference proteome</keyword>
<name>A0A9P7BFB7_9ASCO</name>
<accession>A0A9P7BFB7</accession>
<dbReference type="Proteomes" id="UP000697127">
    <property type="component" value="Unassembled WGS sequence"/>
</dbReference>